<dbReference type="AlphaFoldDB" id="A0A3P7J929"/>
<dbReference type="EMBL" id="UYYB01115490">
    <property type="protein sequence ID" value="VDM81990.1"/>
    <property type="molecule type" value="Genomic_DNA"/>
</dbReference>
<dbReference type="InterPro" id="IPR007669">
    <property type="entry name" value="Chst-1-like"/>
</dbReference>
<dbReference type="GO" id="GO:1902884">
    <property type="term" value="P:positive regulation of response to oxidative stress"/>
    <property type="evidence" value="ECO:0007669"/>
    <property type="project" value="InterPro"/>
</dbReference>
<organism evidence="1 2">
    <name type="scientific">Strongylus vulgaris</name>
    <name type="common">Blood worm</name>
    <dbReference type="NCBI Taxonomy" id="40348"/>
    <lineage>
        <taxon>Eukaryota</taxon>
        <taxon>Metazoa</taxon>
        <taxon>Ecdysozoa</taxon>
        <taxon>Nematoda</taxon>
        <taxon>Chromadorea</taxon>
        <taxon>Rhabditida</taxon>
        <taxon>Rhabditina</taxon>
        <taxon>Rhabditomorpha</taxon>
        <taxon>Strongyloidea</taxon>
        <taxon>Strongylidae</taxon>
        <taxon>Strongylus</taxon>
    </lineage>
</organism>
<name>A0A3P7J929_STRVU</name>
<dbReference type="Proteomes" id="UP000270094">
    <property type="component" value="Unassembled WGS sequence"/>
</dbReference>
<evidence type="ECO:0000313" key="2">
    <source>
        <dbReference type="Proteomes" id="UP000270094"/>
    </source>
</evidence>
<dbReference type="GO" id="GO:0047756">
    <property type="term" value="F:chondroitin 4-sulfotransferase activity"/>
    <property type="evidence" value="ECO:0007669"/>
    <property type="project" value="InterPro"/>
</dbReference>
<keyword evidence="2" id="KW-1185">Reference proteome</keyword>
<accession>A0A3P7J929</accession>
<dbReference type="PANTHER" id="PTHR22900">
    <property type="entry name" value="PROTEIN CBG14245-RELATED"/>
    <property type="match status" value="1"/>
</dbReference>
<evidence type="ECO:0008006" key="3">
    <source>
        <dbReference type="Google" id="ProtNLM"/>
    </source>
</evidence>
<dbReference type="OrthoDB" id="408912at2759"/>
<dbReference type="GO" id="GO:0016020">
    <property type="term" value="C:membrane"/>
    <property type="evidence" value="ECO:0007669"/>
    <property type="project" value="InterPro"/>
</dbReference>
<dbReference type="GO" id="GO:0050650">
    <property type="term" value="P:chondroitin sulfate proteoglycan biosynthetic process"/>
    <property type="evidence" value="ECO:0007669"/>
    <property type="project" value="InterPro"/>
</dbReference>
<protein>
    <recommendedName>
        <fullName evidence="3">Sulfotransferase domain-containing protein</fullName>
    </recommendedName>
</protein>
<proteinExistence type="predicted"/>
<dbReference type="InterPro" id="IPR005331">
    <property type="entry name" value="Sulfotransferase"/>
</dbReference>
<reference evidence="1 2" key="1">
    <citation type="submission" date="2018-11" db="EMBL/GenBank/DDBJ databases">
        <authorList>
            <consortium name="Pathogen Informatics"/>
        </authorList>
    </citation>
    <scope>NUCLEOTIDE SEQUENCE [LARGE SCALE GENOMIC DNA]</scope>
</reference>
<sequence>MACLVTKSMSTVMSAIFCYLLREKEFINEGRNLLRELPDIELCHKENRFKNVDGMIQRLNIQNTSMWKFIMVTREPVDRFLSGFIDRCIR</sequence>
<dbReference type="Pfam" id="PF03567">
    <property type="entry name" value="Sulfotransfer_2"/>
    <property type="match status" value="1"/>
</dbReference>
<evidence type="ECO:0000313" key="1">
    <source>
        <dbReference type="EMBL" id="VDM81990.1"/>
    </source>
</evidence>
<dbReference type="PANTHER" id="PTHR22900:SF5">
    <property type="entry name" value="PROTEIN CBG14245"/>
    <property type="match status" value="1"/>
</dbReference>
<gene>
    <name evidence="1" type="ORF">SVUK_LOCUS16988</name>
</gene>